<feature type="domain" description="Chalcone/stilbene synthase C-terminal" evidence="5">
    <location>
        <begin position="291"/>
        <end position="422"/>
    </location>
</feature>
<dbReference type="Proteomes" id="UP000663889">
    <property type="component" value="Unassembled WGS sequence"/>
</dbReference>
<dbReference type="Pfam" id="PF02797">
    <property type="entry name" value="Chal_sti_synt_C"/>
    <property type="match status" value="1"/>
</dbReference>
<evidence type="ECO:0000313" key="9">
    <source>
        <dbReference type="Proteomes" id="UP000663889"/>
    </source>
</evidence>
<dbReference type="GO" id="GO:0016747">
    <property type="term" value="F:acyltransferase activity, transferring groups other than amino-acyl groups"/>
    <property type="evidence" value="ECO:0007669"/>
    <property type="project" value="InterPro"/>
</dbReference>
<evidence type="ECO:0000313" key="7">
    <source>
        <dbReference type="EMBL" id="CAF1285022.1"/>
    </source>
</evidence>
<dbReference type="EMBL" id="CAJNOU010002055">
    <property type="protein sequence ID" value="CAF1285022.1"/>
    <property type="molecule type" value="Genomic_DNA"/>
</dbReference>
<gene>
    <name evidence="8" type="ORF">FNK824_LOCUS9805</name>
    <name evidence="6" type="ORF">RFH988_LOCUS24003</name>
    <name evidence="7" type="ORF">SEV965_LOCUS25465</name>
</gene>
<comment type="similarity">
    <text evidence="1 3">Belongs to the thiolase-like superfamily. Chalcone/stilbene synthases family.</text>
</comment>
<comment type="caution">
    <text evidence="7">The sequence shown here is derived from an EMBL/GenBank/DDBJ whole genome shotgun (WGS) entry which is preliminary data.</text>
</comment>
<dbReference type="EMBL" id="CAJNOO010001712">
    <property type="protein sequence ID" value="CAF1190078.1"/>
    <property type="molecule type" value="Genomic_DNA"/>
</dbReference>
<evidence type="ECO:0000256" key="2">
    <source>
        <dbReference type="ARBA" id="ARBA00022679"/>
    </source>
</evidence>
<dbReference type="AlphaFoldDB" id="A0A815CJV9"/>
<evidence type="ECO:0008006" key="10">
    <source>
        <dbReference type="Google" id="ProtNLM"/>
    </source>
</evidence>
<protein>
    <recommendedName>
        <fullName evidence="10">Chalcone synthase</fullName>
    </recommendedName>
</protein>
<evidence type="ECO:0000259" key="4">
    <source>
        <dbReference type="Pfam" id="PF00195"/>
    </source>
</evidence>
<dbReference type="Pfam" id="PF00195">
    <property type="entry name" value="Chal_sti_synt_N"/>
    <property type="match status" value="1"/>
</dbReference>
<dbReference type="Gene3D" id="3.40.47.10">
    <property type="match status" value="2"/>
</dbReference>
<evidence type="ECO:0000256" key="1">
    <source>
        <dbReference type="ARBA" id="ARBA00005531"/>
    </source>
</evidence>
<evidence type="ECO:0000256" key="3">
    <source>
        <dbReference type="RuleBase" id="RU003633"/>
    </source>
</evidence>
<evidence type="ECO:0000313" key="8">
    <source>
        <dbReference type="EMBL" id="CAF3710749.1"/>
    </source>
</evidence>
<feature type="domain" description="Chalcone/stilbene synthase N-terminal" evidence="4">
    <location>
        <begin position="51"/>
        <end position="259"/>
    </location>
</feature>
<organism evidence="7 9">
    <name type="scientific">Rotaria sordida</name>
    <dbReference type="NCBI Taxonomy" id="392033"/>
    <lineage>
        <taxon>Eukaryota</taxon>
        <taxon>Metazoa</taxon>
        <taxon>Spiralia</taxon>
        <taxon>Gnathifera</taxon>
        <taxon>Rotifera</taxon>
        <taxon>Eurotatoria</taxon>
        <taxon>Bdelloidea</taxon>
        <taxon>Philodinida</taxon>
        <taxon>Philodinidae</taxon>
        <taxon>Rotaria</taxon>
    </lineage>
</organism>
<dbReference type="PANTHER" id="PTHR11877">
    <property type="entry name" value="HYDROXYMETHYLGLUTARYL-COA SYNTHASE"/>
    <property type="match status" value="1"/>
</dbReference>
<dbReference type="EMBL" id="CAJOBE010001055">
    <property type="protein sequence ID" value="CAF3710749.1"/>
    <property type="molecule type" value="Genomic_DNA"/>
</dbReference>
<evidence type="ECO:0000259" key="5">
    <source>
        <dbReference type="Pfam" id="PF02797"/>
    </source>
</evidence>
<dbReference type="InterPro" id="IPR012328">
    <property type="entry name" value="Chalcone/stilbene_synt_C"/>
</dbReference>
<keyword evidence="2 3" id="KW-0808">Transferase</keyword>
<evidence type="ECO:0000313" key="6">
    <source>
        <dbReference type="EMBL" id="CAF1190078.1"/>
    </source>
</evidence>
<dbReference type="GO" id="GO:0030639">
    <property type="term" value="P:polyketide biosynthetic process"/>
    <property type="evidence" value="ECO:0007669"/>
    <property type="project" value="TreeGrafter"/>
</dbReference>
<dbReference type="Proteomes" id="UP000663882">
    <property type="component" value="Unassembled WGS sequence"/>
</dbReference>
<dbReference type="InterPro" id="IPR011141">
    <property type="entry name" value="Polyketide_synthase_type-III"/>
</dbReference>
<reference evidence="7" key="1">
    <citation type="submission" date="2021-02" db="EMBL/GenBank/DDBJ databases">
        <authorList>
            <person name="Nowell W R."/>
        </authorList>
    </citation>
    <scope>NUCLEOTIDE SEQUENCE</scope>
</reference>
<dbReference type="OrthoDB" id="329835at2759"/>
<dbReference type="InterPro" id="IPR016039">
    <property type="entry name" value="Thiolase-like"/>
</dbReference>
<accession>A0A815CJV9</accession>
<proteinExistence type="inferred from homology"/>
<keyword evidence="3" id="KW-0012">Acyltransferase</keyword>
<name>A0A815CJV9_9BILA</name>
<dbReference type="InterPro" id="IPR001099">
    <property type="entry name" value="Chalcone/stilbene_synt_N"/>
</dbReference>
<dbReference type="Proteomes" id="UP000663874">
    <property type="component" value="Unassembled WGS sequence"/>
</dbReference>
<dbReference type="SUPFAM" id="SSF53901">
    <property type="entry name" value="Thiolase-like"/>
    <property type="match status" value="2"/>
</dbReference>
<sequence length="426" mass="48335">MILKIELKQIFLCLAVTIGTSSLAYQIWLSINKYIHSCRRKSISFKNNVYINGMSSSFPSNCYRQTQMRDMFIKNYCHGQTNIIPKDLDFIHRVFSATLIETCYVNLPEDHLFIRMKRQQYTEYVKKTMLTMACQSARYAIDNSNGLKLDQITHIVFGTMTATIGAPSMDIYITKELGLNPTVKRLNVEAMGCLTGFRLVGLCRDIALQSENNFVLLIVCDIRSALGNQLTPFVPMESIDKSNVIIAALFRDACGAAIFSQKIPKQFCTVIDHRSAIIENTLELGRLKEFNDSSLHLYLDKQLPYAVFNSVPNIVNKLLEEYQIDINICLFAVHTGGPKIIRGIQQCLNLQPEQLCASWFVMTNYGNLSGSSNLVVVEHIRRWKYSSTKPVCKNVIFPEDFNQYKYIIGLSFGPGLAVECILFGLE</sequence>
<dbReference type="PANTHER" id="PTHR11877:SF46">
    <property type="entry name" value="TYPE III POLYKETIDE SYNTHASE A"/>
    <property type="match status" value="1"/>
</dbReference>
<dbReference type="PIRSF" id="PIRSF000451">
    <property type="entry name" value="PKS_III"/>
    <property type="match status" value="1"/>
</dbReference>